<dbReference type="InterPro" id="IPR017850">
    <property type="entry name" value="Alkaline_phosphatase_core_sf"/>
</dbReference>
<evidence type="ECO:0000313" key="10">
    <source>
        <dbReference type="Proteomes" id="UP000609651"/>
    </source>
</evidence>
<dbReference type="Proteomes" id="UP000609651">
    <property type="component" value="Unassembled WGS sequence"/>
</dbReference>
<organism evidence="9 10">
    <name type="scientific">Alienimonas chondri</name>
    <dbReference type="NCBI Taxonomy" id="2681879"/>
    <lineage>
        <taxon>Bacteria</taxon>
        <taxon>Pseudomonadati</taxon>
        <taxon>Planctomycetota</taxon>
        <taxon>Planctomycetia</taxon>
        <taxon>Planctomycetales</taxon>
        <taxon>Planctomycetaceae</taxon>
        <taxon>Alienimonas</taxon>
    </lineage>
</organism>
<dbReference type="SUPFAM" id="SSF53649">
    <property type="entry name" value="Alkaline phosphatase-like"/>
    <property type="match status" value="1"/>
</dbReference>
<comment type="similarity">
    <text evidence="2">Belongs to the sulfatase family.</text>
</comment>
<dbReference type="Pfam" id="PF00884">
    <property type="entry name" value="Sulfatase"/>
    <property type="match status" value="1"/>
</dbReference>
<dbReference type="Gene3D" id="3.40.720.10">
    <property type="entry name" value="Alkaline Phosphatase, subunit A"/>
    <property type="match status" value="1"/>
</dbReference>
<sequence length="605" mass="65470">MSKNAFPAALGFCIALAALAAPGRAAEPSPNDSGADDAPPNVLFIAMDDLNDWIGCLGGHPQALTPNLDRLAASGVLFTNAHCAAPACNPSRSAIFTGRAPNVSGLYENGQAMREIMPDAVLLPNHFRQHGYRASGSGKMLHYFIDAQSWDEYFPAKETENPFPETFYPKQRPVSLPRGGPWQYVETDWAALDVTDEEFGGDHAVSGWIGEQLSKEQDQPFFLACGIYRPHEPWFVPKQYFEPFPLDSVQLPPGYLENDLDDVPAAGVKAAKNRYFAHIQEQDQWRQGVQGYLASIHFADAMLGRVLDALEAGPNADDTIVVLWSDHGWQLGEKEHWQKYTPWRAVTRVPLMVRVPEGVSPTLPAGTTAGGVCGEPVNLLGLFPTLTELCGVPSKEDNDGHSLLPLLKNPTPADPATAWPHVSTTFLSKPGSYAVSGRTHRYIRYAEGGEELYDTAADPYEWTNLLAKPPESLAPAEAAALASLKAAAPADFAEYQQRSINTLIALALQTPGAAGVPPSKPDGGTFPVYFINESESPVELFWSTPEGGLKSYGTVGAGKTKSQQTRPGAVWAFAAANRPRGESPRPRGYFVVDDRKARAVIPAAP</sequence>
<evidence type="ECO:0000256" key="7">
    <source>
        <dbReference type="SAM" id="SignalP"/>
    </source>
</evidence>
<dbReference type="EMBL" id="WTPX01000090">
    <property type="protein sequence ID" value="NNJ26667.1"/>
    <property type="molecule type" value="Genomic_DNA"/>
</dbReference>
<dbReference type="PANTHER" id="PTHR45953:SF1">
    <property type="entry name" value="IDURONATE 2-SULFATASE"/>
    <property type="match status" value="1"/>
</dbReference>
<evidence type="ECO:0000259" key="8">
    <source>
        <dbReference type="Pfam" id="PF00884"/>
    </source>
</evidence>
<keyword evidence="4 7" id="KW-0732">Signal</keyword>
<feature type="signal peptide" evidence="7">
    <location>
        <begin position="1"/>
        <end position="20"/>
    </location>
</feature>
<gene>
    <name evidence="9" type="ORF">LzC2_27570</name>
</gene>
<reference evidence="9 10" key="1">
    <citation type="journal article" date="2020" name="Syst. Appl. Microbiol.">
        <title>Alienimonas chondri sp. nov., a novel planctomycete isolated from the biofilm of the red alga Chondrus crispus.</title>
        <authorList>
            <person name="Vitorino I."/>
            <person name="Albuquerque L."/>
            <person name="Wiegand S."/>
            <person name="Kallscheuer N."/>
            <person name="da Costa M.S."/>
            <person name="Lobo-da-Cunha A."/>
            <person name="Jogler C."/>
            <person name="Lage O.M."/>
        </authorList>
    </citation>
    <scope>NUCLEOTIDE SEQUENCE [LARGE SCALE GENOMIC DNA]</scope>
    <source>
        <strain evidence="9 10">LzC2</strain>
    </source>
</reference>
<evidence type="ECO:0000256" key="5">
    <source>
        <dbReference type="ARBA" id="ARBA00022801"/>
    </source>
</evidence>
<dbReference type="InterPro" id="IPR035874">
    <property type="entry name" value="IDS"/>
</dbReference>
<evidence type="ECO:0000256" key="1">
    <source>
        <dbReference type="ARBA" id="ARBA00001913"/>
    </source>
</evidence>
<dbReference type="InterPro" id="IPR036208">
    <property type="entry name" value="VHL_sf"/>
</dbReference>
<keyword evidence="6" id="KW-0106">Calcium</keyword>
<dbReference type="InterPro" id="IPR000917">
    <property type="entry name" value="Sulfatase_N"/>
</dbReference>
<evidence type="ECO:0000313" key="9">
    <source>
        <dbReference type="EMBL" id="NNJ26667.1"/>
    </source>
</evidence>
<feature type="chain" id="PRO_5046954538" description="Sulfatase N-terminal domain-containing protein" evidence="7">
    <location>
        <begin position="21"/>
        <end position="605"/>
    </location>
</feature>
<dbReference type="InterPro" id="IPR037140">
    <property type="entry name" value="VHL_beta_dom_sf"/>
</dbReference>
<dbReference type="PANTHER" id="PTHR45953">
    <property type="entry name" value="IDURONATE 2-SULFATASE"/>
    <property type="match status" value="1"/>
</dbReference>
<comment type="caution">
    <text evidence="9">The sequence shown here is derived from an EMBL/GenBank/DDBJ whole genome shotgun (WGS) entry which is preliminary data.</text>
</comment>
<evidence type="ECO:0000256" key="6">
    <source>
        <dbReference type="ARBA" id="ARBA00022837"/>
    </source>
</evidence>
<keyword evidence="3" id="KW-0479">Metal-binding</keyword>
<dbReference type="CDD" id="cd16030">
    <property type="entry name" value="iduronate-2-sulfatase"/>
    <property type="match status" value="1"/>
</dbReference>
<dbReference type="SUPFAM" id="SSF49468">
    <property type="entry name" value="VHL"/>
    <property type="match status" value="1"/>
</dbReference>
<keyword evidence="5" id="KW-0378">Hydrolase</keyword>
<accession>A0ABX1VF09</accession>
<proteinExistence type="inferred from homology"/>
<keyword evidence="10" id="KW-1185">Reference proteome</keyword>
<comment type="cofactor">
    <cofactor evidence="1">
        <name>Ca(2+)</name>
        <dbReference type="ChEBI" id="CHEBI:29108"/>
    </cofactor>
</comment>
<evidence type="ECO:0000256" key="4">
    <source>
        <dbReference type="ARBA" id="ARBA00022729"/>
    </source>
</evidence>
<evidence type="ECO:0000256" key="2">
    <source>
        <dbReference type="ARBA" id="ARBA00008779"/>
    </source>
</evidence>
<dbReference type="RefSeq" id="WP_171187880.1">
    <property type="nucleotide sequence ID" value="NZ_WTPX01000090.1"/>
</dbReference>
<name>A0ABX1VF09_9PLAN</name>
<dbReference type="Gene3D" id="2.60.40.780">
    <property type="entry name" value="von Hippel-Lindau disease tumour suppressor, beta domain"/>
    <property type="match status" value="1"/>
</dbReference>
<protein>
    <recommendedName>
        <fullName evidence="8">Sulfatase N-terminal domain-containing protein</fullName>
    </recommendedName>
</protein>
<feature type="domain" description="Sulfatase N-terminal" evidence="8">
    <location>
        <begin position="40"/>
        <end position="391"/>
    </location>
</feature>
<evidence type="ECO:0000256" key="3">
    <source>
        <dbReference type="ARBA" id="ARBA00022723"/>
    </source>
</evidence>